<evidence type="ECO:0000313" key="1">
    <source>
        <dbReference type="EMBL" id="KAH3819550.1"/>
    </source>
</evidence>
<protein>
    <submittedName>
        <fullName evidence="1">Uncharacterized protein</fullName>
    </submittedName>
</protein>
<name>A0A9D4GM54_DREPO</name>
<organism evidence="1 2">
    <name type="scientific">Dreissena polymorpha</name>
    <name type="common">Zebra mussel</name>
    <name type="synonym">Mytilus polymorpha</name>
    <dbReference type="NCBI Taxonomy" id="45954"/>
    <lineage>
        <taxon>Eukaryota</taxon>
        <taxon>Metazoa</taxon>
        <taxon>Spiralia</taxon>
        <taxon>Lophotrochozoa</taxon>
        <taxon>Mollusca</taxon>
        <taxon>Bivalvia</taxon>
        <taxon>Autobranchia</taxon>
        <taxon>Heteroconchia</taxon>
        <taxon>Euheterodonta</taxon>
        <taxon>Imparidentia</taxon>
        <taxon>Neoheterodontei</taxon>
        <taxon>Myida</taxon>
        <taxon>Dreissenoidea</taxon>
        <taxon>Dreissenidae</taxon>
        <taxon>Dreissena</taxon>
    </lineage>
</organism>
<evidence type="ECO:0000313" key="2">
    <source>
        <dbReference type="Proteomes" id="UP000828390"/>
    </source>
</evidence>
<accession>A0A9D4GM54</accession>
<sequence>MLHEGGPGFKTIQQDVRSFSQTLFDSLAMAAEAFLMRLKSSALMDKFLLMMDQS</sequence>
<gene>
    <name evidence="1" type="ORF">DPMN_121289</name>
</gene>
<reference evidence="1" key="2">
    <citation type="submission" date="2020-11" db="EMBL/GenBank/DDBJ databases">
        <authorList>
            <person name="McCartney M.A."/>
            <person name="Auch B."/>
            <person name="Kono T."/>
            <person name="Mallez S."/>
            <person name="Becker A."/>
            <person name="Gohl D.M."/>
            <person name="Silverstein K.A.T."/>
            <person name="Koren S."/>
            <person name="Bechman K.B."/>
            <person name="Herman A."/>
            <person name="Abrahante J.E."/>
            <person name="Garbe J."/>
        </authorList>
    </citation>
    <scope>NUCLEOTIDE SEQUENCE</scope>
    <source>
        <strain evidence="1">Duluth1</strain>
        <tissue evidence="1">Whole animal</tissue>
    </source>
</reference>
<reference evidence="1" key="1">
    <citation type="journal article" date="2019" name="bioRxiv">
        <title>The Genome of the Zebra Mussel, Dreissena polymorpha: A Resource for Invasive Species Research.</title>
        <authorList>
            <person name="McCartney M.A."/>
            <person name="Auch B."/>
            <person name="Kono T."/>
            <person name="Mallez S."/>
            <person name="Zhang Y."/>
            <person name="Obille A."/>
            <person name="Becker A."/>
            <person name="Abrahante J.E."/>
            <person name="Garbe J."/>
            <person name="Badalamenti J.P."/>
            <person name="Herman A."/>
            <person name="Mangelson H."/>
            <person name="Liachko I."/>
            <person name="Sullivan S."/>
            <person name="Sone E.D."/>
            <person name="Koren S."/>
            <person name="Silverstein K.A.T."/>
            <person name="Beckman K.B."/>
            <person name="Gohl D.M."/>
        </authorList>
    </citation>
    <scope>NUCLEOTIDE SEQUENCE</scope>
    <source>
        <strain evidence="1">Duluth1</strain>
        <tissue evidence="1">Whole animal</tissue>
    </source>
</reference>
<comment type="caution">
    <text evidence="1">The sequence shown here is derived from an EMBL/GenBank/DDBJ whole genome shotgun (WGS) entry which is preliminary data.</text>
</comment>
<dbReference type="AlphaFoldDB" id="A0A9D4GM54"/>
<dbReference type="Proteomes" id="UP000828390">
    <property type="component" value="Unassembled WGS sequence"/>
</dbReference>
<dbReference type="EMBL" id="JAIWYP010000005">
    <property type="protein sequence ID" value="KAH3819550.1"/>
    <property type="molecule type" value="Genomic_DNA"/>
</dbReference>
<keyword evidence="2" id="KW-1185">Reference proteome</keyword>
<proteinExistence type="predicted"/>